<organism evidence="1 2">
    <name type="scientific">Seminavis robusta</name>
    <dbReference type="NCBI Taxonomy" id="568900"/>
    <lineage>
        <taxon>Eukaryota</taxon>
        <taxon>Sar</taxon>
        <taxon>Stramenopiles</taxon>
        <taxon>Ochrophyta</taxon>
        <taxon>Bacillariophyta</taxon>
        <taxon>Bacillariophyceae</taxon>
        <taxon>Bacillariophycidae</taxon>
        <taxon>Naviculales</taxon>
        <taxon>Naviculaceae</taxon>
        <taxon>Seminavis</taxon>
    </lineage>
</organism>
<dbReference type="EMBL" id="CAICTM010000543">
    <property type="protein sequence ID" value="CAB9512588.1"/>
    <property type="molecule type" value="Genomic_DNA"/>
</dbReference>
<proteinExistence type="predicted"/>
<dbReference type="OrthoDB" id="57096at2759"/>
<evidence type="ECO:0000313" key="1">
    <source>
        <dbReference type="EMBL" id="CAB9512588.1"/>
    </source>
</evidence>
<name>A0A9N8HF15_9STRA</name>
<sequence length="261" mass="30093">MNNLLDYVLSPFDDDSQYGSQYSPRSASEVDFLFAVPKSLRPRLMRIHNWSEDFTNRAMKGYLQFMKVKLQQEDWDAKLLSPSLIVHEVWVQHLLYPKQYRSACKRYTKGNIIDHDPEVNYYTYNRVHNTRLSLKALFGKNDIDPKIWSFGPELDKGFDYGPADDRSRSGGSVMGDFFGDIQKELDLPSFDELPDVMQDIPELLGMTSPKKKPFAALPMSGKHKWRDSMPSRATTPYCGESLSNLCRRFNLPFCLNAPWAG</sequence>
<comment type="caution">
    <text evidence="1">The sequence shown here is derived from an EMBL/GenBank/DDBJ whole genome shotgun (WGS) entry which is preliminary data.</text>
</comment>
<gene>
    <name evidence="1" type="ORF">SEMRO_544_G163680.1</name>
</gene>
<reference evidence="1" key="1">
    <citation type="submission" date="2020-06" db="EMBL/GenBank/DDBJ databases">
        <authorList>
            <consortium name="Plant Systems Biology data submission"/>
        </authorList>
    </citation>
    <scope>NUCLEOTIDE SEQUENCE</scope>
    <source>
        <strain evidence="1">D6</strain>
    </source>
</reference>
<dbReference type="AlphaFoldDB" id="A0A9N8HF15"/>
<dbReference type="Proteomes" id="UP001153069">
    <property type="component" value="Unassembled WGS sequence"/>
</dbReference>
<evidence type="ECO:0000313" key="2">
    <source>
        <dbReference type="Proteomes" id="UP001153069"/>
    </source>
</evidence>
<protein>
    <submittedName>
        <fullName evidence="1">Uncharacterized protein</fullName>
    </submittedName>
</protein>
<accession>A0A9N8HF15</accession>
<keyword evidence="2" id="KW-1185">Reference proteome</keyword>